<gene>
    <name evidence="3" type="ORF">J2736_001148</name>
</gene>
<evidence type="ECO:0000313" key="4">
    <source>
        <dbReference type="Proteomes" id="UP001267290"/>
    </source>
</evidence>
<dbReference type="PANTHER" id="PTHR36834">
    <property type="entry name" value="MEMBRANE PROTEIN-RELATED"/>
    <property type="match status" value="1"/>
</dbReference>
<keyword evidence="1" id="KW-1133">Transmembrane helix</keyword>
<dbReference type="EMBL" id="JAVDSB010000001">
    <property type="protein sequence ID" value="MDR6549965.1"/>
    <property type="molecule type" value="Genomic_DNA"/>
</dbReference>
<accession>A0ABU1NR94</accession>
<feature type="transmembrane region" description="Helical" evidence="1">
    <location>
        <begin position="80"/>
        <end position="99"/>
    </location>
</feature>
<feature type="domain" description="VanZ-like" evidence="2">
    <location>
        <begin position="16"/>
        <end position="154"/>
    </location>
</feature>
<dbReference type="PANTHER" id="PTHR36834:SF1">
    <property type="entry name" value="INTEGRAL MEMBRANE PROTEIN"/>
    <property type="match status" value="1"/>
</dbReference>
<dbReference type="InterPro" id="IPR053150">
    <property type="entry name" value="Teicoplanin_resist-assoc"/>
</dbReference>
<keyword evidence="1" id="KW-0472">Membrane</keyword>
<evidence type="ECO:0000259" key="2">
    <source>
        <dbReference type="Pfam" id="PF04892"/>
    </source>
</evidence>
<feature type="transmembrane region" description="Helical" evidence="1">
    <location>
        <begin position="12"/>
        <end position="31"/>
    </location>
</feature>
<proteinExistence type="predicted"/>
<evidence type="ECO:0000256" key="1">
    <source>
        <dbReference type="SAM" id="Phobius"/>
    </source>
</evidence>
<dbReference type="InterPro" id="IPR006976">
    <property type="entry name" value="VanZ-like"/>
</dbReference>
<organism evidence="3 4">
    <name type="scientific">Paenibacillus qinlingensis</name>
    <dbReference type="NCBI Taxonomy" id="1837343"/>
    <lineage>
        <taxon>Bacteria</taxon>
        <taxon>Bacillati</taxon>
        <taxon>Bacillota</taxon>
        <taxon>Bacilli</taxon>
        <taxon>Bacillales</taxon>
        <taxon>Paenibacillaceae</taxon>
        <taxon>Paenibacillus</taxon>
    </lineage>
</organism>
<sequence length="183" mass="20883">MKKWKVWHEMLLPALFALYMYVLFKIILFKFSSIDLPFVWQQLQRNLENPIYIQNRLAFANFQPFVSITANLQRLSQHDLINLFGNIAVFMPYGMFLLLTSGSKKISFSGVFIRSLGVSLSLESLQVVLSMGSFDVDDLILNVLGGLVGYCGLKLGLTLKDRVLRMIDMQSMSIMLTKESNIT</sequence>
<protein>
    <submittedName>
        <fullName evidence="3">Glycopeptide antibiotics resistance protein</fullName>
    </submittedName>
</protein>
<keyword evidence="1" id="KW-0812">Transmembrane</keyword>
<reference evidence="3 4" key="1">
    <citation type="submission" date="2023-07" db="EMBL/GenBank/DDBJ databases">
        <title>Sorghum-associated microbial communities from plants grown in Nebraska, USA.</title>
        <authorList>
            <person name="Schachtman D."/>
        </authorList>
    </citation>
    <scope>NUCLEOTIDE SEQUENCE [LARGE SCALE GENOMIC DNA]</scope>
    <source>
        <strain evidence="3 4">CC258</strain>
    </source>
</reference>
<name>A0ABU1NR94_9BACL</name>
<dbReference type="Proteomes" id="UP001267290">
    <property type="component" value="Unassembled WGS sequence"/>
</dbReference>
<feature type="transmembrane region" description="Helical" evidence="1">
    <location>
        <begin position="139"/>
        <end position="159"/>
    </location>
</feature>
<dbReference type="RefSeq" id="WP_310224292.1">
    <property type="nucleotide sequence ID" value="NZ_JAVDSB010000001.1"/>
</dbReference>
<comment type="caution">
    <text evidence="3">The sequence shown here is derived from an EMBL/GenBank/DDBJ whole genome shotgun (WGS) entry which is preliminary data.</text>
</comment>
<dbReference type="Pfam" id="PF04892">
    <property type="entry name" value="VanZ"/>
    <property type="match status" value="1"/>
</dbReference>
<evidence type="ECO:0000313" key="3">
    <source>
        <dbReference type="EMBL" id="MDR6549965.1"/>
    </source>
</evidence>
<keyword evidence="4" id="KW-1185">Reference proteome</keyword>